<sequence length="122" mass="13724">MKRLGALILPNSIQWSDRDSWSPVKQTALQTLSGRVVLHPTRQITGRPITLLAEKSVTWLTQSEIDALKAMAAQPGATFELHWLDDPVRVVTFRHHDPPAVAFQPIFPHTPPYTGEIRLVEI</sequence>
<gene>
    <name evidence="1" type="ORF">SIID45300_01064</name>
</gene>
<reference evidence="1 2" key="1">
    <citation type="submission" date="2024-05" db="EMBL/GenBank/DDBJ databases">
        <authorList>
            <consortium name="Candidatus Magnetaquicoccaceae bacterium FCR-1 genome sequencing consortium"/>
            <person name="Shimoshige H."/>
            <person name="Shimamura S."/>
            <person name="Taoka A."/>
            <person name="Kobayashi H."/>
            <person name="Maekawa T."/>
        </authorList>
    </citation>
    <scope>NUCLEOTIDE SEQUENCE [LARGE SCALE GENOMIC DNA]</scope>
    <source>
        <strain evidence="1 2">FCR-1</strain>
    </source>
</reference>
<dbReference type="RefSeq" id="WP_420904473.1">
    <property type="nucleotide sequence ID" value="NZ_BAAFGK010000004.1"/>
</dbReference>
<accession>A0ABQ0C795</accession>
<reference evidence="1 2" key="2">
    <citation type="submission" date="2024-09" db="EMBL/GenBank/DDBJ databases">
        <title>Draft genome sequence of Candidatus Magnetaquicoccaceae bacterium FCR-1.</title>
        <authorList>
            <person name="Shimoshige H."/>
            <person name="Shimamura S."/>
            <person name="Taoka A."/>
            <person name="Kobayashi H."/>
            <person name="Maekawa T."/>
        </authorList>
    </citation>
    <scope>NUCLEOTIDE SEQUENCE [LARGE SCALE GENOMIC DNA]</scope>
    <source>
        <strain evidence="1 2">FCR-1</strain>
    </source>
</reference>
<organism evidence="1 2">
    <name type="scientific">Candidatus Magnetaquiglobus chichijimensis</name>
    <dbReference type="NCBI Taxonomy" id="3141448"/>
    <lineage>
        <taxon>Bacteria</taxon>
        <taxon>Pseudomonadati</taxon>
        <taxon>Pseudomonadota</taxon>
        <taxon>Magnetococcia</taxon>
        <taxon>Magnetococcales</taxon>
        <taxon>Candidatus Magnetaquicoccaceae</taxon>
        <taxon>Candidatus Magnetaquiglobus</taxon>
    </lineage>
</organism>
<evidence type="ECO:0000313" key="1">
    <source>
        <dbReference type="EMBL" id="GAB0056752.1"/>
    </source>
</evidence>
<proteinExistence type="predicted"/>
<protein>
    <submittedName>
        <fullName evidence="1">Uncharacterized protein</fullName>
    </submittedName>
</protein>
<evidence type="ECO:0000313" key="2">
    <source>
        <dbReference type="Proteomes" id="UP001628193"/>
    </source>
</evidence>
<dbReference type="Proteomes" id="UP001628193">
    <property type="component" value="Unassembled WGS sequence"/>
</dbReference>
<keyword evidence="2" id="KW-1185">Reference proteome</keyword>
<dbReference type="EMBL" id="BAAFGK010000004">
    <property type="protein sequence ID" value="GAB0056752.1"/>
    <property type="molecule type" value="Genomic_DNA"/>
</dbReference>
<comment type="caution">
    <text evidence="1">The sequence shown here is derived from an EMBL/GenBank/DDBJ whole genome shotgun (WGS) entry which is preliminary data.</text>
</comment>
<name>A0ABQ0C795_9PROT</name>